<feature type="signal peptide" evidence="2">
    <location>
        <begin position="1"/>
        <end position="19"/>
    </location>
</feature>
<gene>
    <name evidence="3" type="ORF">IPP58_16800</name>
</gene>
<evidence type="ECO:0000256" key="2">
    <source>
        <dbReference type="SAM" id="SignalP"/>
    </source>
</evidence>
<feature type="region of interest" description="Disordered" evidence="1">
    <location>
        <begin position="93"/>
        <end position="121"/>
    </location>
</feature>
<proteinExistence type="predicted"/>
<feature type="compositionally biased region" description="Basic and acidic residues" evidence="1">
    <location>
        <begin position="148"/>
        <end position="168"/>
    </location>
</feature>
<evidence type="ECO:0000256" key="1">
    <source>
        <dbReference type="SAM" id="MobiDB-lite"/>
    </source>
</evidence>
<evidence type="ECO:0000313" key="3">
    <source>
        <dbReference type="EMBL" id="MBK9798105.1"/>
    </source>
</evidence>
<feature type="chain" id="PRO_5039249775" evidence="2">
    <location>
        <begin position="20"/>
        <end position="252"/>
    </location>
</feature>
<reference evidence="3" key="1">
    <citation type="submission" date="2020-10" db="EMBL/GenBank/DDBJ databases">
        <title>Connecting structure to function with the recovery of over 1000 high-quality activated sludge metagenome-assembled genomes encoding full-length rRNA genes using long-read sequencing.</title>
        <authorList>
            <person name="Singleton C.M."/>
            <person name="Petriglieri F."/>
            <person name="Kristensen J.M."/>
            <person name="Kirkegaard R.H."/>
            <person name="Michaelsen T.Y."/>
            <person name="Andersen M.H."/>
            <person name="Karst S.M."/>
            <person name="Dueholm M.S."/>
            <person name="Nielsen P.H."/>
            <person name="Albertsen M."/>
        </authorList>
    </citation>
    <scope>NUCLEOTIDE SEQUENCE</scope>
    <source>
        <strain evidence="3">Skiv_18-Q3-R9-52_MAXAC.067</strain>
    </source>
</reference>
<name>A0A9D7SJZ6_9BACT</name>
<organism evidence="3 4">
    <name type="scientific">Candidatus Geothrix skivensis</name>
    <dbReference type="NCBI Taxonomy" id="2954439"/>
    <lineage>
        <taxon>Bacteria</taxon>
        <taxon>Pseudomonadati</taxon>
        <taxon>Acidobacteriota</taxon>
        <taxon>Holophagae</taxon>
        <taxon>Holophagales</taxon>
        <taxon>Holophagaceae</taxon>
        <taxon>Geothrix</taxon>
    </lineage>
</organism>
<dbReference type="EMBL" id="JADKIO010000013">
    <property type="protein sequence ID" value="MBK9798105.1"/>
    <property type="molecule type" value="Genomic_DNA"/>
</dbReference>
<accession>A0A9D7SJZ6</accession>
<dbReference type="AlphaFoldDB" id="A0A9D7SJZ6"/>
<protein>
    <submittedName>
        <fullName evidence="3">Uncharacterized protein</fullName>
    </submittedName>
</protein>
<sequence>MRRKALLGLWITVPMLLLAADVLAEAGWAKESFENACYQFISADNHLPIPAVPMPLKALAVAQRKATVEALGARAKAYFASETFKRRWIQNHGGQYQDPDEAARRAQNEEARKQGQAQADKSLADMEKMIPMMPPEMQAQMRAKLAKAKADQTKRAARDSEKKEKQEAKAASVGSGVVPEPREALRAALQRFLRASEGVDFEASLTQQERRLVFSNPAYEAKPESWKACYRAGRAATEAGRAYAKAWLAELK</sequence>
<feature type="compositionally biased region" description="Basic and acidic residues" evidence="1">
    <location>
        <begin position="101"/>
        <end position="113"/>
    </location>
</feature>
<feature type="region of interest" description="Disordered" evidence="1">
    <location>
        <begin position="148"/>
        <end position="176"/>
    </location>
</feature>
<comment type="caution">
    <text evidence="3">The sequence shown here is derived from an EMBL/GenBank/DDBJ whole genome shotgun (WGS) entry which is preliminary data.</text>
</comment>
<keyword evidence="2" id="KW-0732">Signal</keyword>
<dbReference type="Proteomes" id="UP000886657">
    <property type="component" value="Unassembled WGS sequence"/>
</dbReference>
<evidence type="ECO:0000313" key="4">
    <source>
        <dbReference type="Proteomes" id="UP000886657"/>
    </source>
</evidence>